<dbReference type="Proteomes" id="UP000323824">
    <property type="component" value="Chromosome"/>
</dbReference>
<dbReference type="Gene3D" id="2.60.40.10">
    <property type="entry name" value="Immunoglobulins"/>
    <property type="match status" value="1"/>
</dbReference>
<gene>
    <name evidence="1" type="ORF">EW093_04445</name>
</gene>
<keyword evidence="2" id="KW-1185">Reference proteome</keyword>
<dbReference type="AlphaFoldDB" id="A0A5C1QAA2"/>
<sequence>MMLDKIIYGITILFFLTGVAFADVTVKDLGNGQAEITFLYQDDAAEEMNVIGSFNNWIEPGDVMTKNAAGLWEFKFVTFSDDEIVYKFFDGTYISDENAPDEKDDGFAGMNGLIIVADLLLEESPATPNDPTKPVVQARKKVTFGTDTYIESDTSFNTDGDFKAVDSTINAKSVWKFDGDLVKNMPGYMELTFFDGNPTVWSDGSVEVLDGLEALSSGFIFNPAYYLSSDKKPSVDNFKFGFDTKYISYETGYGSANLPGHDSLLWETVDADGISAGDGYSAFSSKIDLESAGLTIDTKFVPNKSIGDKYGMYFDLDMTLAGLRADIQYEMTSSSTSDIQAIFENIPRQDLIIGLGYKMDKVSINTQILNSMYVAGGTTMARPAKDRVGAEVKVSYADEDLMGLDISYKLRGAVANFIYATTEDILGDEDTQGVNLSGFYKLNKAVTPKMDFSATMLNEDPLNSNIELTVKPGATFDLSEQIGKTTTGDIYVSVGLNSKPADGDKPSISVGATATMENLTINYGYNGTNADQVFNSLLLKAELENDLTAELGIGLRSGNAVINPFALCIGGSWKVPAPKAKTPLIYANFTYNMDPYETGETTATLTDYQLEDNSETEAAFRLGIVWSY</sequence>
<dbReference type="OrthoDB" id="368755at2"/>
<evidence type="ECO:0000313" key="1">
    <source>
        <dbReference type="EMBL" id="QEN03980.1"/>
    </source>
</evidence>
<dbReference type="InterPro" id="IPR014756">
    <property type="entry name" value="Ig_E-set"/>
</dbReference>
<reference evidence="1 2" key="1">
    <citation type="submission" date="2019-02" db="EMBL/GenBank/DDBJ databases">
        <authorList>
            <person name="Fomenkov A."/>
            <person name="Dubinina G."/>
            <person name="Grabovich M."/>
            <person name="Vincze T."/>
            <person name="Roberts R.J."/>
        </authorList>
    </citation>
    <scope>NUCLEOTIDE SEQUENCE [LARGE SCALE GENOMIC DNA]</scope>
    <source>
        <strain evidence="1 2">P</strain>
    </source>
</reference>
<organism evidence="1 2">
    <name type="scientific">Thiospirochaeta perfilievii</name>
    <dbReference type="NCBI Taxonomy" id="252967"/>
    <lineage>
        <taxon>Bacteria</taxon>
        <taxon>Pseudomonadati</taxon>
        <taxon>Spirochaetota</taxon>
        <taxon>Spirochaetia</taxon>
        <taxon>Spirochaetales</taxon>
        <taxon>Spirochaetaceae</taxon>
        <taxon>Thiospirochaeta</taxon>
    </lineage>
</organism>
<reference evidence="1 2" key="2">
    <citation type="submission" date="2019-09" db="EMBL/GenBank/DDBJ databases">
        <title>Complete Genome Sequence and Methylome Analysis of free living Spirochaetas.</title>
        <authorList>
            <person name="Leshcheva N."/>
            <person name="Mikheeva N."/>
        </authorList>
    </citation>
    <scope>NUCLEOTIDE SEQUENCE [LARGE SCALE GENOMIC DNA]</scope>
    <source>
        <strain evidence="1 2">P</strain>
    </source>
</reference>
<proteinExistence type="predicted"/>
<evidence type="ECO:0000313" key="2">
    <source>
        <dbReference type="Proteomes" id="UP000323824"/>
    </source>
</evidence>
<evidence type="ECO:0008006" key="3">
    <source>
        <dbReference type="Google" id="ProtNLM"/>
    </source>
</evidence>
<accession>A0A5C1QAA2</accession>
<dbReference type="RefSeq" id="WP_149567237.1">
    <property type="nucleotide sequence ID" value="NZ_CP035807.1"/>
</dbReference>
<dbReference type="CDD" id="cd02859">
    <property type="entry name" value="E_set_AMPKbeta_like_N"/>
    <property type="match status" value="1"/>
</dbReference>
<dbReference type="SUPFAM" id="SSF81296">
    <property type="entry name" value="E set domains"/>
    <property type="match status" value="1"/>
</dbReference>
<protein>
    <recommendedName>
        <fullName evidence="3">AMP-activated protein kinase glycogen-binding domain-containing protein</fullName>
    </recommendedName>
</protein>
<dbReference type="KEGG" id="sper:EW093_04445"/>
<dbReference type="EMBL" id="CP035807">
    <property type="protein sequence ID" value="QEN03980.1"/>
    <property type="molecule type" value="Genomic_DNA"/>
</dbReference>
<name>A0A5C1QAA2_9SPIO</name>
<dbReference type="InterPro" id="IPR013783">
    <property type="entry name" value="Ig-like_fold"/>
</dbReference>